<dbReference type="AlphaFoldDB" id="A0A941CPW7"/>
<dbReference type="InterPro" id="IPR005531">
    <property type="entry name" value="Asp23"/>
</dbReference>
<dbReference type="PANTHER" id="PTHR34297:SF2">
    <property type="entry name" value="ASP23_GLS24 FAMILY ENVELOPE STRESS RESPONSE PROTEIN"/>
    <property type="match status" value="1"/>
</dbReference>
<evidence type="ECO:0000256" key="1">
    <source>
        <dbReference type="ARBA" id="ARBA00005721"/>
    </source>
</evidence>
<dbReference type="RefSeq" id="WP_211799972.1">
    <property type="nucleotide sequence ID" value="NZ_JAGSCS010000003.1"/>
</dbReference>
<dbReference type="EMBL" id="JAGSCS010000003">
    <property type="protein sequence ID" value="MBR0575449.1"/>
    <property type="molecule type" value="Genomic_DNA"/>
</dbReference>
<keyword evidence="3" id="KW-1185">Reference proteome</keyword>
<organism evidence="2 3">
    <name type="scientific">Proteiniclasticum sediminis</name>
    <dbReference type="NCBI Taxonomy" id="2804028"/>
    <lineage>
        <taxon>Bacteria</taxon>
        <taxon>Bacillati</taxon>
        <taxon>Bacillota</taxon>
        <taxon>Clostridia</taxon>
        <taxon>Eubacteriales</taxon>
        <taxon>Clostridiaceae</taxon>
        <taxon>Proteiniclasticum</taxon>
    </lineage>
</organism>
<evidence type="ECO:0000313" key="2">
    <source>
        <dbReference type="EMBL" id="MBR0575449.1"/>
    </source>
</evidence>
<reference evidence="2" key="1">
    <citation type="submission" date="2021-04" db="EMBL/GenBank/DDBJ databases">
        <title>Proteiniclasticum sedimins sp. nov., an obligate anaerobic bacterium isolated from anaerobic sludge.</title>
        <authorList>
            <person name="Liu J."/>
        </authorList>
    </citation>
    <scope>NUCLEOTIDE SEQUENCE</scope>
    <source>
        <strain evidence="2">BAD-10</strain>
    </source>
</reference>
<dbReference type="PANTHER" id="PTHR34297">
    <property type="entry name" value="HYPOTHETICAL CYTOSOLIC PROTEIN-RELATED"/>
    <property type="match status" value="1"/>
</dbReference>
<name>A0A941CPW7_9CLOT</name>
<sequence length="115" mass="12769">MIGLTNELGYISYTEEVIANLVGLSTMECYGVVGMAAKNTKDGLWELIRVEHLNKGVRINAKNNELSIELFVVVEYGTKISVIASNIIQKVRYNVENHLGLKVNSVVVNIEGVRF</sequence>
<protein>
    <submittedName>
        <fullName evidence="2">Asp23/Gls24 family envelope stress response protein</fullName>
    </submittedName>
</protein>
<proteinExistence type="inferred from homology"/>
<comment type="caution">
    <text evidence="2">The sequence shown here is derived from an EMBL/GenBank/DDBJ whole genome shotgun (WGS) entry which is preliminary data.</text>
</comment>
<dbReference type="Proteomes" id="UP000675379">
    <property type="component" value="Unassembled WGS sequence"/>
</dbReference>
<evidence type="ECO:0000313" key="3">
    <source>
        <dbReference type="Proteomes" id="UP000675379"/>
    </source>
</evidence>
<comment type="similarity">
    <text evidence="1">Belongs to the asp23 family.</text>
</comment>
<accession>A0A941CPW7</accession>
<gene>
    <name evidence="2" type="ORF">KCG48_03745</name>
</gene>
<dbReference type="Pfam" id="PF03780">
    <property type="entry name" value="Asp23"/>
    <property type="match status" value="1"/>
</dbReference>